<evidence type="ECO:0000256" key="6">
    <source>
        <dbReference type="PROSITE-ProRule" id="PRU00239"/>
    </source>
</evidence>
<dbReference type="Gene3D" id="3.90.70.10">
    <property type="entry name" value="Cysteine proteinases"/>
    <property type="match status" value="1"/>
</dbReference>
<evidence type="ECO:0000313" key="10">
    <source>
        <dbReference type="Proteomes" id="UP000298138"/>
    </source>
</evidence>
<dbReference type="AlphaFoldDB" id="A0A4S2MTQ1"/>
<feature type="domain" description="Calpain catalytic" evidence="8">
    <location>
        <begin position="170"/>
        <end position="447"/>
    </location>
</feature>
<dbReference type="PANTHER" id="PTHR46143:SF1">
    <property type="entry name" value="CALPAIN-7"/>
    <property type="match status" value="1"/>
</dbReference>
<dbReference type="GO" id="GO:0006508">
    <property type="term" value="P:proteolysis"/>
    <property type="evidence" value="ECO:0007669"/>
    <property type="project" value="UniProtKB-KW"/>
</dbReference>
<keyword evidence="10" id="KW-1185">Reference proteome</keyword>
<feature type="region of interest" description="Disordered" evidence="7">
    <location>
        <begin position="92"/>
        <end position="116"/>
    </location>
</feature>
<evidence type="ECO:0000256" key="3">
    <source>
        <dbReference type="ARBA" id="ARBA00022801"/>
    </source>
</evidence>
<feature type="compositionally biased region" description="Acidic residues" evidence="7">
    <location>
        <begin position="845"/>
        <end position="866"/>
    </location>
</feature>
<proteinExistence type="inferred from homology"/>
<dbReference type="STRING" id="341454.A0A4S2MTQ1"/>
<dbReference type="OrthoDB" id="167576at2759"/>
<dbReference type="SMART" id="SM00230">
    <property type="entry name" value="CysPc"/>
    <property type="match status" value="1"/>
</dbReference>
<dbReference type="Pfam" id="PF25435">
    <property type="entry name" value="PalB_C"/>
    <property type="match status" value="1"/>
</dbReference>
<dbReference type="EMBL" id="ML220128">
    <property type="protein sequence ID" value="TGZ79892.1"/>
    <property type="molecule type" value="Genomic_DNA"/>
</dbReference>
<comment type="similarity">
    <text evidence="1">Belongs to the peptidase C2 family. PalB/RIM13 subfamily.</text>
</comment>
<feature type="compositionally biased region" description="Pro residues" evidence="7">
    <location>
        <begin position="97"/>
        <end position="109"/>
    </location>
</feature>
<feature type="active site" evidence="5 6">
    <location>
        <position position="201"/>
    </location>
</feature>
<dbReference type="InParanoid" id="A0A4S2MTQ1"/>
<evidence type="ECO:0000256" key="1">
    <source>
        <dbReference type="ARBA" id="ARBA00010193"/>
    </source>
</evidence>
<sequence length="866" mass="96095">MAELCADQPSSAQAHSGPSLVRLAAASEARADSFFSSGNRPAALEAAIKAVELYLKARSHTSSPQEKQKLDKKCNELFVKAERWKKSAALCESPALNPTPPAAPRPSPKPTNQLSTREKTILWKSSKVKGNVFPPWTAAPLPAEFAGDHTFLDDCGLLELSDAQKDALDSWKRPHEKFGDNANIISNDKQLDLTQDIVTDCSVVASLCSAVRREEMGFGKTVSNILYPHDEKGDNIPSPSGKYVVKLFINGCWRKVIIDDLLPVSKSTRSLYVTCRNNPSVYGHALIEKAYLKVMGGYDFPGSNSGTDLLALTGWIPEHVFLQSEDLIQSTLWRRMVTSWNTGDVLITLGTGRLTQREENELGLIGEHDYAVLDLKEENGEKKLLVKNPWTEGTVWTGIAQEYDSDEDFDAPRKEEPPPSALQPGTFWMSLDNVCRNFFSVYLNWNPGLFTHVYETHFDWDLSTKISETSFRRNPQFLIRNNSRISAPIWILLSRHIGVPAIPPSQTPAQQYIALYVFDASGHRVYLSSPYLHRTNYVDSPQTLLRLDDIPPSTTYTLVVASQGLPPEIHHFSLHVYSLQPLHISPAIDLHPYQLTLTSSWTRLSAGGPAHSSHYPTNPQFLLTAPSGTANLHLILESATPHPIHIQLVHPPTSSPSSHPREARIATITVRDMISSSGDYTRGTAMARIPPLPPGRYTAIASTFEPNQTGHFHLTALSTSADVSLIQLPDETAGMFLTDRQGSWEGRDKIVLPMEVARIMKVWVKARLLKRKMPVRLTVREREGGRVVAASGEGEFRDLPMGVRTREVDFWPGGGGYEVVLERAGRGEGEWEVVVVSEEKVWVGEGEEEDEAGEDSDDDDDDDYGV</sequence>
<accession>A0A4S2MTQ1</accession>
<dbReference type="InterPro" id="IPR038765">
    <property type="entry name" value="Papain-like_cys_pep_sf"/>
</dbReference>
<dbReference type="CDD" id="cd00044">
    <property type="entry name" value="CysPc"/>
    <property type="match status" value="1"/>
</dbReference>
<keyword evidence="4 6" id="KW-0788">Thiol protease</keyword>
<organism evidence="9 10">
    <name type="scientific">Ascodesmis nigricans</name>
    <dbReference type="NCBI Taxonomy" id="341454"/>
    <lineage>
        <taxon>Eukaryota</taxon>
        <taxon>Fungi</taxon>
        <taxon>Dikarya</taxon>
        <taxon>Ascomycota</taxon>
        <taxon>Pezizomycotina</taxon>
        <taxon>Pezizomycetes</taxon>
        <taxon>Pezizales</taxon>
        <taxon>Ascodesmidaceae</taxon>
        <taxon>Ascodesmis</taxon>
    </lineage>
</organism>
<dbReference type="InterPro" id="IPR036213">
    <property type="entry name" value="Calpain_III_sf"/>
</dbReference>
<evidence type="ECO:0000259" key="8">
    <source>
        <dbReference type="PROSITE" id="PS50203"/>
    </source>
</evidence>
<evidence type="ECO:0000256" key="7">
    <source>
        <dbReference type="SAM" id="MobiDB-lite"/>
    </source>
</evidence>
<dbReference type="InterPro" id="IPR001300">
    <property type="entry name" value="Peptidase_C2_calpain_cat"/>
</dbReference>
<evidence type="ECO:0000256" key="5">
    <source>
        <dbReference type="PIRSR" id="PIRSR622684-1"/>
    </source>
</evidence>
<gene>
    <name evidence="9" type="ORF">EX30DRAFT_364916</name>
</gene>
<evidence type="ECO:0000313" key="9">
    <source>
        <dbReference type="EMBL" id="TGZ79892.1"/>
    </source>
</evidence>
<feature type="region of interest" description="Disordered" evidence="7">
    <location>
        <begin position="841"/>
        <end position="866"/>
    </location>
</feature>
<evidence type="ECO:0000256" key="2">
    <source>
        <dbReference type="ARBA" id="ARBA00022670"/>
    </source>
</evidence>
<dbReference type="Pfam" id="PF00648">
    <property type="entry name" value="Peptidase_C2"/>
    <property type="match status" value="1"/>
</dbReference>
<dbReference type="Gene3D" id="2.60.120.380">
    <property type="match status" value="2"/>
</dbReference>
<feature type="active site" evidence="5 6">
    <location>
        <position position="388"/>
    </location>
</feature>
<dbReference type="SUPFAM" id="SSF49758">
    <property type="entry name" value="Calpain large subunit, middle domain (domain III)"/>
    <property type="match status" value="2"/>
</dbReference>
<feature type="active site" evidence="5 6">
    <location>
        <position position="368"/>
    </location>
</feature>
<reference evidence="9 10" key="1">
    <citation type="submission" date="2019-04" db="EMBL/GenBank/DDBJ databases">
        <title>Comparative genomics and transcriptomics to analyze fruiting body development in filamentous ascomycetes.</title>
        <authorList>
            <consortium name="DOE Joint Genome Institute"/>
            <person name="Lutkenhaus R."/>
            <person name="Traeger S."/>
            <person name="Breuer J."/>
            <person name="Kuo A."/>
            <person name="Lipzen A."/>
            <person name="Pangilinan J."/>
            <person name="Dilworth D."/>
            <person name="Sandor L."/>
            <person name="Poggeler S."/>
            <person name="Barry K."/>
            <person name="Grigoriev I.V."/>
            <person name="Nowrousian M."/>
        </authorList>
    </citation>
    <scope>NUCLEOTIDE SEQUENCE [LARGE SCALE GENOMIC DNA]</scope>
    <source>
        <strain evidence="9 10">CBS 389.68</strain>
    </source>
</reference>
<dbReference type="PRINTS" id="PR00704">
    <property type="entry name" value="CALPAIN"/>
</dbReference>
<dbReference type="InterPro" id="IPR051297">
    <property type="entry name" value="PalB/RIM13"/>
</dbReference>
<dbReference type="SUPFAM" id="SSF54001">
    <property type="entry name" value="Cysteine proteinases"/>
    <property type="match status" value="1"/>
</dbReference>
<keyword evidence="3 6" id="KW-0378">Hydrolase</keyword>
<name>A0A4S2MTQ1_9PEZI</name>
<dbReference type="Proteomes" id="UP000298138">
    <property type="component" value="Unassembled WGS sequence"/>
</dbReference>
<keyword evidence="2 6" id="KW-0645">Protease</keyword>
<evidence type="ECO:0000256" key="4">
    <source>
        <dbReference type="ARBA" id="ARBA00022807"/>
    </source>
</evidence>
<protein>
    <submittedName>
        <fullName evidence="9">Cysteine proteinase</fullName>
    </submittedName>
</protein>
<dbReference type="InterPro" id="IPR022684">
    <property type="entry name" value="Calpain_cysteine_protease"/>
</dbReference>
<dbReference type="InterPro" id="IPR022683">
    <property type="entry name" value="Calpain_III"/>
</dbReference>
<dbReference type="PROSITE" id="PS50203">
    <property type="entry name" value="CALPAIN_CAT"/>
    <property type="match status" value="1"/>
</dbReference>
<dbReference type="PANTHER" id="PTHR46143">
    <property type="entry name" value="CALPAIN-7"/>
    <property type="match status" value="1"/>
</dbReference>
<dbReference type="GO" id="GO:0004198">
    <property type="term" value="F:calcium-dependent cysteine-type endopeptidase activity"/>
    <property type="evidence" value="ECO:0007669"/>
    <property type="project" value="InterPro"/>
</dbReference>
<dbReference type="SMART" id="SM00720">
    <property type="entry name" value="calpain_III"/>
    <property type="match status" value="1"/>
</dbReference>